<keyword evidence="5" id="KW-0808">Transferase</keyword>
<dbReference type="PANTHER" id="PTHR32294">
    <property type="entry name" value="DNA POLYMERASE III SUBUNIT ALPHA"/>
    <property type="match status" value="1"/>
</dbReference>
<dbReference type="SUPFAM" id="SSF89550">
    <property type="entry name" value="PHP domain-like"/>
    <property type="match status" value="1"/>
</dbReference>
<dbReference type="EC" id="2.7.7.7" evidence="3"/>
<dbReference type="Gene3D" id="3.20.20.140">
    <property type="entry name" value="Metal-dependent hydrolases"/>
    <property type="match status" value="1"/>
</dbReference>
<name>A0A1H0CCM1_9BACI</name>
<dbReference type="SMART" id="SM00481">
    <property type="entry name" value="POLIIIAc"/>
    <property type="match status" value="1"/>
</dbReference>
<dbReference type="NCBIfam" id="TIGR00594">
    <property type="entry name" value="polc"/>
    <property type="match status" value="1"/>
</dbReference>
<comment type="catalytic activity">
    <reaction evidence="10">
        <text>DNA(n) + a 2'-deoxyribonucleoside 5'-triphosphate = DNA(n+1) + diphosphate</text>
        <dbReference type="Rhea" id="RHEA:22508"/>
        <dbReference type="Rhea" id="RHEA-COMP:17339"/>
        <dbReference type="Rhea" id="RHEA-COMP:17340"/>
        <dbReference type="ChEBI" id="CHEBI:33019"/>
        <dbReference type="ChEBI" id="CHEBI:61560"/>
        <dbReference type="ChEBI" id="CHEBI:173112"/>
        <dbReference type="EC" id="2.7.7.7"/>
    </reaction>
</comment>
<dbReference type="InterPro" id="IPR004805">
    <property type="entry name" value="DnaE2/DnaE/PolC"/>
</dbReference>
<organism evidence="12 13">
    <name type="scientific">Alkalicoccus daliensis</name>
    <dbReference type="NCBI Taxonomy" id="745820"/>
    <lineage>
        <taxon>Bacteria</taxon>
        <taxon>Bacillati</taxon>
        <taxon>Bacillota</taxon>
        <taxon>Bacilli</taxon>
        <taxon>Bacillales</taxon>
        <taxon>Bacillaceae</taxon>
        <taxon>Alkalicoccus</taxon>
    </lineage>
</organism>
<feature type="domain" description="Polymerase/histidinol phosphatase N-terminal" evidence="11">
    <location>
        <begin position="4"/>
        <end position="71"/>
    </location>
</feature>
<dbReference type="Pfam" id="PF14579">
    <property type="entry name" value="HHH_6"/>
    <property type="match status" value="1"/>
</dbReference>
<evidence type="ECO:0000256" key="5">
    <source>
        <dbReference type="ARBA" id="ARBA00022679"/>
    </source>
</evidence>
<dbReference type="Pfam" id="PF01336">
    <property type="entry name" value="tRNA_anti-codon"/>
    <property type="match status" value="1"/>
</dbReference>
<dbReference type="InterPro" id="IPR040982">
    <property type="entry name" value="DNA_pol3_finger"/>
</dbReference>
<dbReference type="Gene3D" id="1.10.10.1600">
    <property type="entry name" value="Bacterial DNA polymerase III alpha subunit, thumb domain"/>
    <property type="match status" value="1"/>
</dbReference>
<evidence type="ECO:0000256" key="1">
    <source>
        <dbReference type="ARBA" id="ARBA00004496"/>
    </source>
</evidence>
<keyword evidence="13" id="KW-1185">Reference proteome</keyword>
<sequence>MAFVHLHIHSEYSLLESGAKIEDLVQKAKKEGFTSLALTDRSVMHGAVPFYQACIREGIKPIIGVELPFRFSEEGPAYQLLLLALSTTGYQCLLKLTTKVKTTEKKEPFMDLKDLQQTEDIIVIQPMEKGPVQTLLQEKDLFGAEEVQDLLKQAAPNDVYIEVQQHYHQEEREKLLALRNWLSDRKEKAVASNHLHAVEAEDTDIFQLLSSIRTGTPLSQFDNEEHTAHYYMKSEAEMREALRGWEGALEETNAIAERCEWELPLGQMVLPEYPDTENASLLLRKWCEKGMYNRYKTPSEESWSRLEHELSVIESMQFADYFLIVADFMNFAHREGITTGPGRGSAAGSLVAYVLKITNVDPIKYQLLFERFLNPERISMPDIDIDFADTKRDKVIHYVAEKYGKEHVAQIVTFGTFAAKAAVRDAGRSLGTDPYEVDRVAKAIPAKPNIKIADAEKRSSFIQAVSGSESAEKLVYYAKKLEGLPRHSSVHAAGIVMSRDPLTNIVPLQTGNEGMMLTQYPMGDLEKLGLLKMDFLGLRNLTLIDRIQELSGIDAEELPLDEPKVFKLLSQGDTSGIFQLESQGMQKVLKQLKPTNFEDIVAVNALYRPGPMEFISVYVARKHGQEETHYIHQDLKPILEKTHGVLIYQEQIMQIAAKMAGFKLGEADLLRRAVSKKKREELEEGRRKFVEGAAEKGYRTEEAEEVYDLIVRFADYGFNRSHAVAYSMISYQLAYLKTMAPEAFYTGLMEGAVHDQEKLAGIIHEAKLRGINILSPSVQTGDASFTLKEGSIQIGLASIKYMNYRTAEEIVRWRSAGGYEGLFELCAKLPKHLRARRMFESLILSGALDEFGENRATLLATIDSALEYAIQEDKKEELGEVLFPDEEINIFYEKMKPLKREEELKMEKEVLGFYVSGHPLEEAAELLVKYKRVPIMEALKQKDKSTVRLAGLLTDIRSIQTKKKEQMAFLHIEDESGETSVTVFPKAYKQYQLLFGKNEKVFIEGTIEEYEGERKVILNKCTTIQHLLEKEEQQQEETLYLYITVINERERLAELKNLLENTPGTVPVVLKYESSDKIVRLSEMWNVAVTEGFLNKLQAILGKNHVYLKKPRV</sequence>
<evidence type="ECO:0000256" key="7">
    <source>
        <dbReference type="ARBA" id="ARBA00022705"/>
    </source>
</evidence>
<dbReference type="Gene3D" id="1.10.150.870">
    <property type="match status" value="1"/>
</dbReference>
<dbReference type="Pfam" id="PF17657">
    <property type="entry name" value="DNA_pol3_finger"/>
    <property type="match status" value="1"/>
</dbReference>
<dbReference type="InterPro" id="IPR011708">
    <property type="entry name" value="DNA_pol3_alpha_NTPase_dom"/>
</dbReference>
<evidence type="ECO:0000259" key="11">
    <source>
        <dbReference type="SMART" id="SM00481"/>
    </source>
</evidence>
<evidence type="ECO:0000313" key="13">
    <source>
        <dbReference type="Proteomes" id="UP000198778"/>
    </source>
</evidence>
<comment type="similarity">
    <text evidence="2">Belongs to the DNA polymerase type-C family. DnaE subfamily.</text>
</comment>
<dbReference type="GO" id="GO:0006260">
    <property type="term" value="P:DNA replication"/>
    <property type="evidence" value="ECO:0007669"/>
    <property type="project" value="UniProtKB-KW"/>
</dbReference>
<dbReference type="PANTHER" id="PTHR32294:SF0">
    <property type="entry name" value="DNA POLYMERASE III SUBUNIT ALPHA"/>
    <property type="match status" value="1"/>
</dbReference>
<dbReference type="InterPro" id="IPR004365">
    <property type="entry name" value="NA-bd_OB_tRNA"/>
</dbReference>
<dbReference type="Pfam" id="PF07733">
    <property type="entry name" value="DNA_pol3_alpha"/>
    <property type="match status" value="1"/>
</dbReference>
<reference evidence="13" key="1">
    <citation type="submission" date="2016-10" db="EMBL/GenBank/DDBJ databases">
        <authorList>
            <person name="Varghese N."/>
            <person name="Submissions S."/>
        </authorList>
    </citation>
    <scope>NUCLEOTIDE SEQUENCE [LARGE SCALE GENOMIC DNA]</scope>
    <source>
        <strain evidence="13">CGMCC 1.10369</strain>
    </source>
</reference>
<evidence type="ECO:0000313" key="12">
    <source>
        <dbReference type="EMBL" id="SDN55521.1"/>
    </source>
</evidence>
<dbReference type="STRING" id="745820.SAMN04488053_10242"/>
<keyword evidence="7" id="KW-0235">DNA replication</keyword>
<dbReference type="InterPro" id="IPR041931">
    <property type="entry name" value="DNA_pol3_alpha_thumb_dom"/>
</dbReference>
<dbReference type="RefSeq" id="WP_090841181.1">
    <property type="nucleotide sequence ID" value="NZ_FNIL01000002.1"/>
</dbReference>
<evidence type="ECO:0000256" key="2">
    <source>
        <dbReference type="ARBA" id="ARBA00009496"/>
    </source>
</evidence>
<gene>
    <name evidence="12" type="ORF">SAMN04488053_10242</name>
</gene>
<evidence type="ECO:0000256" key="4">
    <source>
        <dbReference type="ARBA" id="ARBA00019114"/>
    </source>
</evidence>
<dbReference type="InterPro" id="IPR003141">
    <property type="entry name" value="Pol/His_phosphatase_N"/>
</dbReference>
<dbReference type="GO" id="GO:0003887">
    <property type="term" value="F:DNA-directed DNA polymerase activity"/>
    <property type="evidence" value="ECO:0007669"/>
    <property type="project" value="UniProtKB-KW"/>
</dbReference>
<evidence type="ECO:0000256" key="6">
    <source>
        <dbReference type="ARBA" id="ARBA00022695"/>
    </source>
</evidence>
<dbReference type="InterPro" id="IPR016195">
    <property type="entry name" value="Pol/histidinol_Pase-like"/>
</dbReference>
<dbReference type="EMBL" id="FNIL01000002">
    <property type="protein sequence ID" value="SDN55521.1"/>
    <property type="molecule type" value="Genomic_DNA"/>
</dbReference>
<dbReference type="InterPro" id="IPR004013">
    <property type="entry name" value="PHP_dom"/>
</dbReference>
<dbReference type="AlphaFoldDB" id="A0A1H0CCM1"/>
<evidence type="ECO:0000256" key="10">
    <source>
        <dbReference type="ARBA" id="ARBA00049244"/>
    </source>
</evidence>
<dbReference type="CDD" id="cd04485">
    <property type="entry name" value="DnaE_OBF"/>
    <property type="match status" value="1"/>
</dbReference>
<evidence type="ECO:0000256" key="8">
    <source>
        <dbReference type="ARBA" id="ARBA00022932"/>
    </source>
</evidence>
<dbReference type="OrthoDB" id="9803237at2"/>
<evidence type="ECO:0000256" key="3">
    <source>
        <dbReference type="ARBA" id="ARBA00012417"/>
    </source>
</evidence>
<proteinExistence type="inferred from homology"/>
<dbReference type="GO" id="GO:0008408">
    <property type="term" value="F:3'-5' exonuclease activity"/>
    <property type="evidence" value="ECO:0007669"/>
    <property type="project" value="InterPro"/>
</dbReference>
<keyword evidence="6" id="KW-0548">Nucleotidyltransferase</keyword>
<dbReference type="InterPro" id="IPR029460">
    <property type="entry name" value="DNAPol_HHH"/>
</dbReference>
<comment type="function">
    <text evidence="9">DNA polymerase III is a complex, multichain enzyme responsible for most of the replicative synthesis in bacteria. This DNA polymerase also exhibits 3' to 5' exonuclease activity. The alpha chain is the DNA polymerase.</text>
</comment>
<keyword evidence="8" id="KW-0239">DNA-directed DNA polymerase</keyword>
<dbReference type="NCBIfam" id="NF004226">
    <property type="entry name" value="PRK05673.1"/>
    <property type="match status" value="1"/>
</dbReference>
<dbReference type="GO" id="GO:0003676">
    <property type="term" value="F:nucleic acid binding"/>
    <property type="evidence" value="ECO:0007669"/>
    <property type="project" value="InterPro"/>
</dbReference>
<dbReference type="Proteomes" id="UP000198778">
    <property type="component" value="Unassembled WGS sequence"/>
</dbReference>
<accession>A0A1H0CCM1</accession>
<dbReference type="GO" id="GO:0005737">
    <property type="term" value="C:cytoplasm"/>
    <property type="evidence" value="ECO:0007669"/>
    <property type="project" value="UniProtKB-SubCell"/>
</dbReference>
<evidence type="ECO:0000256" key="9">
    <source>
        <dbReference type="ARBA" id="ARBA00025611"/>
    </source>
</evidence>
<dbReference type="Pfam" id="PF02811">
    <property type="entry name" value="PHP"/>
    <property type="match status" value="1"/>
</dbReference>
<protein>
    <recommendedName>
        <fullName evidence="4">DNA polymerase III subunit alpha</fullName>
        <ecNumber evidence="3">2.7.7.7</ecNumber>
    </recommendedName>
</protein>
<comment type="subcellular location">
    <subcellularLocation>
        <location evidence="1">Cytoplasm</location>
    </subcellularLocation>
</comment>